<dbReference type="Proteomes" id="UP000008204">
    <property type="component" value="Chromosome"/>
</dbReference>
<evidence type="ECO:0008006" key="4">
    <source>
        <dbReference type="Google" id="ProtNLM"/>
    </source>
</evidence>
<sequence length="489" mass="56872">MTIKPFHFPKQGEQEAFVLSQELLGQIDTRFNYYFQNLIFQVEFSKLAQPEHNFLNSLNGNLLLKAIISVIDKQQPQNKKNKFDFLVNPFGATLVRNAEKKLLYNILEMLLDNNFKIGLICLEQQMLKITKKNFINHKNSQNLSFINPHQKLENYPREIIQNLSLIIAKLDYQYIVHLLREQNIRVKFSSRTLQTKIETMLAWFWVANQIEFETAILRVEWEPYSFLIKETARKRGKKTIAFQHGVISHTLDIPVTVNRFLTFGKQSAQFLQELNQEFAKTTGQTNLCTDFQACGAMIDDIEIQVNNFNKKTVLIVDQSVQRSMSFYGTESQIKVLEILLEKLLMQEEINKVIIRPHPEANISDFWVSCKHSYPDKFELSHPKFKLDMDIKRSSVAIGLFSGALAIAAASGLPTYWLKTPNGYYTRDLSCFDPFALSEEVILEDIITILSSQTLYLERRKAILELSQLYYKDNKKINFDENLLKLLIEV</sequence>
<gene>
    <name evidence="2" type="ordered locus">PCC8801_0041</name>
</gene>
<keyword evidence="3" id="KW-1185">Reference proteome</keyword>
<organism evidence="2 3">
    <name type="scientific">Rippkaea orientalis (strain PCC 8801 / RF-1)</name>
    <name type="common">Cyanothece sp. (strain PCC 8801)</name>
    <dbReference type="NCBI Taxonomy" id="41431"/>
    <lineage>
        <taxon>Bacteria</taxon>
        <taxon>Bacillati</taxon>
        <taxon>Cyanobacteriota</taxon>
        <taxon>Cyanophyceae</taxon>
        <taxon>Oscillatoriophycideae</taxon>
        <taxon>Chroococcales</taxon>
        <taxon>Aphanothecaceae</taxon>
        <taxon>Rippkaea</taxon>
        <taxon>Rippkaea orientalis</taxon>
    </lineage>
</organism>
<dbReference type="OrthoDB" id="10013442at2"/>
<keyword evidence="1" id="KW-0812">Transmembrane</keyword>
<dbReference type="EMBL" id="CP001287">
    <property type="protein sequence ID" value="ACK64148.1"/>
    <property type="molecule type" value="Genomic_DNA"/>
</dbReference>
<evidence type="ECO:0000313" key="2">
    <source>
        <dbReference type="EMBL" id="ACK64148.1"/>
    </source>
</evidence>
<keyword evidence="1" id="KW-0472">Membrane</keyword>
<evidence type="ECO:0000256" key="1">
    <source>
        <dbReference type="SAM" id="Phobius"/>
    </source>
</evidence>
<dbReference type="STRING" id="41431.PCC8801_0041"/>
<protein>
    <recommendedName>
        <fullName evidence="4">Capsule polysaccharide biosynthesis protein</fullName>
    </recommendedName>
</protein>
<keyword evidence="1" id="KW-1133">Transmembrane helix</keyword>
<dbReference type="HOGENOM" id="CLU_556563_0_0_3"/>
<feature type="transmembrane region" description="Helical" evidence="1">
    <location>
        <begin position="395"/>
        <end position="417"/>
    </location>
</feature>
<evidence type="ECO:0000313" key="3">
    <source>
        <dbReference type="Proteomes" id="UP000008204"/>
    </source>
</evidence>
<proteinExistence type="predicted"/>
<dbReference type="AlphaFoldDB" id="B7JZI8"/>
<dbReference type="KEGG" id="cyp:PCC8801_0041"/>
<reference evidence="3" key="1">
    <citation type="journal article" date="2011" name="MBio">
        <title>Novel metabolic attributes of the genus Cyanothece, comprising a group of unicellular nitrogen-fixing Cyanobacteria.</title>
        <authorList>
            <person name="Bandyopadhyay A."/>
            <person name="Elvitigala T."/>
            <person name="Welsh E."/>
            <person name="Stockel J."/>
            <person name="Liberton M."/>
            <person name="Min H."/>
            <person name="Sherman L.A."/>
            <person name="Pakrasi H.B."/>
        </authorList>
    </citation>
    <scope>NUCLEOTIDE SEQUENCE [LARGE SCALE GENOMIC DNA]</scope>
    <source>
        <strain evidence="3">PCC 8801</strain>
    </source>
</reference>
<dbReference type="RefSeq" id="WP_012593425.1">
    <property type="nucleotide sequence ID" value="NC_011726.1"/>
</dbReference>
<name>B7JZI8_RIPO1</name>
<accession>B7JZI8</accession>
<dbReference type="eggNOG" id="ENOG5033V60">
    <property type="taxonomic scope" value="Bacteria"/>
</dbReference>